<dbReference type="Gene3D" id="3.60.10.10">
    <property type="entry name" value="Endonuclease/exonuclease/phosphatase"/>
    <property type="match status" value="1"/>
</dbReference>
<feature type="signal peptide" evidence="1">
    <location>
        <begin position="1"/>
        <end position="26"/>
    </location>
</feature>
<feature type="chain" id="PRO_5027026076" evidence="1">
    <location>
        <begin position="27"/>
        <end position="530"/>
    </location>
</feature>
<dbReference type="InterPro" id="IPR005135">
    <property type="entry name" value="Endo/exonuclease/phosphatase"/>
</dbReference>
<feature type="domain" description="Endonuclease/exonuclease/phosphatase" evidence="2">
    <location>
        <begin position="265"/>
        <end position="522"/>
    </location>
</feature>
<dbReference type="PANTHER" id="PTHR42834:SF1">
    <property type="entry name" value="ENDONUCLEASE_EXONUCLEASE_PHOSPHATASE FAMILY PROTEIN (AFU_ORTHOLOGUE AFUA_3G09210)"/>
    <property type="match status" value="1"/>
</dbReference>
<dbReference type="InterPro" id="IPR047971">
    <property type="entry name" value="ExeM-like"/>
</dbReference>
<keyword evidence="3" id="KW-0255">Endonuclease</keyword>
<organism evidence="3 4">
    <name type="scientific">Spiribacter salilacus</name>
    <dbReference type="NCBI Taxonomy" id="2664894"/>
    <lineage>
        <taxon>Bacteria</taxon>
        <taxon>Pseudomonadati</taxon>
        <taxon>Pseudomonadota</taxon>
        <taxon>Gammaproteobacteria</taxon>
        <taxon>Chromatiales</taxon>
        <taxon>Ectothiorhodospiraceae</taxon>
        <taxon>Spiribacter</taxon>
    </lineage>
</organism>
<dbReference type="GO" id="GO:0004519">
    <property type="term" value="F:endonuclease activity"/>
    <property type="evidence" value="ECO:0007669"/>
    <property type="project" value="UniProtKB-KW"/>
</dbReference>
<evidence type="ECO:0000256" key="1">
    <source>
        <dbReference type="SAM" id="SignalP"/>
    </source>
</evidence>
<name>A0A6N7QUM6_9GAMM</name>
<dbReference type="InterPro" id="IPR036691">
    <property type="entry name" value="Endo/exonu/phosph_ase_sf"/>
</dbReference>
<keyword evidence="4" id="KW-1185">Reference proteome</keyword>
<protein>
    <submittedName>
        <fullName evidence="3">ExeM/NucH family extracellular endonuclease</fullName>
    </submittedName>
</protein>
<dbReference type="PANTHER" id="PTHR42834">
    <property type="entry name" value="ENDONUCLEASE/EXONUCLEASE/PHOSPHATASE FAMILY PROTEIN (AFU_ORTHOLOGUE AFUA_3G09210)"/>
    <property type="match status" value="1"/>
</dbReference>
<keyword evidence="3" id="KW-0540">Nuclease</keyword>
<dbReference type="Pfam" id="PF03372">
    <property type="entry name" value="Exo_endo_phos"/>
    <property type="match status" value="1"/>
</dbReference>
<dbReference type="Proteomes" id="UP000433788">
    <property type="component" value="Unassembled WGS sequence"/>
</dbReference>
<evidence type="ECO:0000259" key="2">
    <source>
        <dbReference type="Pfam" id="PF03372"/>
    </source>
</evidence>
<gene>
    <name evidence="3" type="ORF">GH984_09070</name>
</gene>
<evidence type="ECO:0000313" key="4">
    <source>
        <dbReference type="Proteomes" id="UP000433788"/>
    </source>
</evidence>
<evidence type="ECO:0000313" key="3">
    <source>
        <dbReference type="EMBL" id="MRH78858.1"/>
    </source>
</evidence>
<keyword evidence="1" id="KW-0732">Signal</keyword>
<reference evidence="3 4" key="1">
    <citation type="submission" date="2019-11" db="EMBL/GenBank/DDBJ databases">
        <authorList>
            <person name="Zhang X.Y."/>
        </authorList>
    </citation>
    <scope>NUCLEOTIDE SEQUENCE [LARGE SCALE GENOMIC DNA]</scope>
    <source>
        <strain evidence="3 4">C176</strain>
    </source>
</reference>
<accession>A0A6N7QUM6</accession>
<dbReference type="EMBL" id="WJPP01000004">
    <property type="protein sequence ID" value="MRH78858.1"/>
    <property type="molecule type" value="Genomic_DNA"/>
</dbReference>
<comment type="caution">
    <text evidence="3">The sequence shown here is derived from an EMBL/GenBank/DDBJ whole genome shotgun (WGS) entry which is preliminary data.</text>
</comment>
<sequence>MCVRYAVQGKKTLFALLFFVSVLANADCGQPGTTALHKITIGEAVTIEAVVTGAFPGDDGLRGFYVGTESAGLFVYAPELTAEQSPKAGERWRLNAVAGQYRGQKQLQQVKQLQFCGKEALPPALLSFTHGLPDFAQYKDRLVHIEQPLTIADTYLLGRYGSLGLALNGRAFAPNTGVQGGQLLDLVLDDGRYQRDARPVPFLDAQGVRRAGDELTEVTGILTRAFGQWRIHPIAPPQFRSTNPRPEPLPEWSGIRAVNFNVKNYFIDLGSRGANTKAEFNRQKQRLAESLHLLDADILALHEIQNKPAAVDDLLALLNANQSAEQHYAAARLDRRPAAIRSVIFYRPARLTKVAVEQQVDSIHPRDPIAAMFHDQHGNPLLVIAAHYKSRGGCPEVGDINRGEGCWAERRHGQSLALVDWLTPWLAEDVPLLVLADFNAHAQETAIRLLQEAGLIDLLAAHVPAEQRYTYSFRGQAAYLDYALASPALLEQISNVALWPINADEPAYLAKEGQSVWRASDHDPIVIDLR</sequence>
<proteinExistence type="predicted"/>
<dbReference type="AlphaFoldDB" id="A0A6N7QUM6"/>
<dbReference type="SUPFAM" id="SSF56219">
    <property type="entry name" value="DNase I-like"/>
    <property type="match status" value="1"/>
</dbReference>
<keyword evidence="3" id="KW-0378">Hydrolase</keyword>
<dbReference type="NCBIfam" id="NF033681">
    <property type="entry name" value="ExeM_NucH_DNase"/>
    <property type="match status" value="1"/>
</dbReference>